<keyword evidence="2" id="KW-0812">Transmembrane</keyword>
<reference evidence="3" key="1">
    <citation type="submission" date="2018-06" db="EMBL/GenBank/DDBJ databases">
        <authorList>
            <person name="Zhirakovskaya E."/>
        </authorList>
    </citation>
    <scope>NUCLEOTIDE SEQUENCE</scope>
</reference>
<evidence type="ECO:0000256" key="1">
    <source>
        <dbReference type="ARBA" id="ARBA00022729"/>
    </source>
</evidence>
<dbReference type="GO" id="GO:0120010">
    <property type="term" value="P:intermembrane phospholipid transfer"/>
    <property type="evidence" value="ECO:0007669"/>
    <property type="project" value="TreeGrafter"/>
</dbReference>
<organism evidence="3">
    <name type="scientific">hydrothermal vent metagenome</name>
    <dbReference type="NCBI Taxonomy" id="652676"/>
    <lineage>
        <taxon>unclassified sequences</taxon>
        <taxon>metagenomes</taxon>
        <taxon>ecological metagenomes</taxon>
    </lineage>
</organism>
<dbReference type="GO" id="GO:0016020">
    <property type="term" value="C:membrane"/>
    <property type="evidence" value="ECO:0007669"/>
    <property type="project" value="InterPro"/>
</dbReference>
<gene>
    <name evidence="3" type="ORF">MNBD_NITROSPIRAE01-470</name>
</gene>
<name>A0A3B1CY79_9ZZZZ</name>
<keyword evidence="3" id="KW-0449">Lipoprotein</keyword>
<dbReference type="PRINTS" id="PR01805">
    <property type="entry name" value="VACJLIPOPROT"/>
</dbReference>
<protein>
    <submittedName>
        <fullName evidence="3">Outer-membrane-phospholipid-binding lipoprotein MlaA</fullName>
    </submittedName>
</protein>
<dbReference type="PANTHER" id="PTHR30035">
    <property type="entry name" value="LIPOPROTEIN VACJ-RELATED"/>
    <property type="match status" value="1"/>
</dbReference>
<proteinExistence type="predicted"/>
<feature type="transmembrane region" description="Helical" evidence="2">
    <location>
        <begin position="37"/>
        <end position="57"/>
    </location>
</feature>
<accession>A0A3B1CY79</accession>
<sequence length="312" mass="35121">MTEYCVVSLRSFLELRLYDDPKPCTDNILTMINRQTFVLLFVIFSFSSFFGCATVGGSSQVKSQTLLFVQAPGDTLNDAQVPEEDEGFDTFEGEFTEAGIPTVSDPLSAYNRAMTKFNDKFFDMLLSPASRGYSAVVPEGGRSGVRRFFKNLFYPLRFTNNVLQVKYEQAAVETARFLVNSTVGLLGFFDPAKEWFDLEAYPEDFGQTLGFYGVGPGFHLVLPFLGPSNLRDTIGLIPDAYMIPTTYLSAIQISGTSESDRVLIAIGVESYRRLNDASLSLEEYESLRRDALDLYTFLRDAYERNRQVKIKE</sequence>
<evidence type="ECO:0000256" key="2">
    <source>
        <dbReference type="SAM" id="Phobius"/>
    </source>
</evidence>
<dbReference type="Pfam" id="PF04333">
    <property type="entry name" value="MlaA"/>
    <property type="match status" value="1"/>
</dbReference>
<keyword evidence="2" id="KW-1133">Transmembrane helix</keyword>
<dbReference type="PANTHER" id="PTHR30035:SF3">
    <property type="entry name" value="INTERMEMBRANE PHOSPHOLIPID TRANSPORT SYSTEM LIPOPROTEIN MLAA"/>
    <property type="match status" value="1"/>
</dbReference>
<dbReference type="EMBL" id="UOGF01000108">
    <property type="protein sequence ID" value="VAX33402.1"/>
    <property type="molecule type" value="Genomic_DNA"/>
</dbReference>
<keyword evidence="1" id="KW-0732">Signal</keyword>
<dbReference type="AlphaFoldDB" id="A0A3B1CY79"/>
<dbReference type="InterPro" id="IPR007428">
    <property type="entry name" value="MlaA"/>
</dbReference>
<keyword evidence="2" id="KW-0472">Membrane</keyword>
<evidence type="ECO:0000313" key="3">
    <source>
        <dbReference type="EMBL" id="VAX33402.1"/>
    </source>
</evidence>